<dbReference type="Pfam" id="PF00486">
    <property type="entry name" value="Trans_reg_C"/>
    <property type="match status" value="1"/>
</dbReference>
<feature type="DNA-binding region" description="OmpR/PhoB-type" evidence="5">
    <location>
        <begin position="153"/>
        <end position="252"/>
    </location>
</feature>
<keyword evidence="1" id="KW-0805">Transcription regulation</keyword>
<evidence type="ECO:0000313" key="9">
    <source>
        <dbReference type="Proteomes" id="UP000007013"/>
    </source>
</evidence>
<dbReference type="eggNOG" id="COG0745">
    <property type="taxonomic scope" value="Bacteria"/>
</dbReference>
<dbReference type="STRING" id="452637.Oter_0608"/>
<dbReference type="InterPro" id="IPR011006">
    <property type="entry name" value="CheY-like_superfamily"/>
</dbReference>
<dbReference type="SMART" id="SM00448">
    <property type="entry name" value="REC"/>
    <property type="match status" value="1"/>
</dbReference>
<dbReference type="Proteomes" id="UP000007013">
    <property type="component" value="Chromosome"/>
</dbReference>
<dbReference type="GO" id="GO:0032993">
    <property type="term" value="C:protein-DNA complex"/>
    <property type="evidence" value="ECO:0007669"/>
    <property type="project" value="TreeGrafter"/>
</dbReference>
<dbReference type="CDD" id="cd00383">
    <property type="entry name" value="trans_reg_C"/>
    <property type="match status" value="1"/>
</dbReference>
<dbReference type="AlphaFoldDB" id="B1ZTF3"/>
<reference evidence="8 9" key="1">
    <citation type="journal article" date="2011" name="J. Bacteriol.">
        <title>Genome sequence of the verrucomicrobium Opitutus terrae PB90-1, an abundant inhabitant of rice paddy soil ecosystems.</title>
        <authorList>
            <person name="van Passel M.W."/>
            <person name="Kant R."/>
            <person name="Palva A."/>
            <person name="Copeland A."/>
            <person name="Lucas S."/>
            <person name="Lapidus A."/>
            <person name="Glavina del Rio T."/>
            <person name="Pitluck S."/>
            <person name="Goltsman E."/>
            <person name="Clum A."/>
            <person name="Sun H."/>
            <person name="Schmutz J."/>
            <person name="Larimer F.W."/>
            <person name="Land M.L."/>
            <person name="Hauser L."/>
            <person name="Kyrpides N."/>
            <person name="Mikhailova N."/>
            <person name="Richardson P.P."/>
            <person name="Janssen P.H."/>
            <person name="de Vos W.M."/>
            <person name="Smidt H."/>
        </authorList>
    </citation>
    <scope>NUCLEOTIDE SEQUENCE [LARGE SCALE GENOMIC DNA]</scope>
    <source>
        <strain evidence="9">DSM 11246 / JCM 15787 / PB90-1</strain>
    </source>
</reference>
<dbReference type="Gene3D" id="1.10.10.10">
    <property type="entry name" value="Winged helix-like DNA-binding domain superfamily/Winged helix DNA-binding domain"/>
    <property type="match status" value="1"/>
</dbReference>
<dbReference type="SUPFAM" id="SSF46894">
    <property type="entry name" value="C-terminal effector domain of the bipartite response regulators"/>
    <property type="match status" value="1"/>
</dbReference>
<evidence type="ECO:0000256" key="5">
    <source>
        <dbReference type="PROSITE-ProRule" id="PRU01091"/>
    </source>
</evidence>
<feature type="domain" description="OmpR/PhoB-type" evidence="7">
    <location>
        <begin position="153"/>
        <end position="252"/>
    </location>
</feature>
<feature type="domain" description="Response regulatory" evidence="6">
    <location>
        <begin position="29"/>
        <end position="143"/>
    </location>
</feature>
<organism evidence="8 9">
    <name type="scientific">Opitutus terrae (strain DSM 11246 / JCM 15787 / PB90-1)</name>
    <dbReference type="NCBI Taxonomy" id="452637"/>
    <lineage>
        <taxon>Bacteria</taxon>
        <taxon>Pseudomonadati</taxon>
        <taxon>Verrucomicrobiota</taxon>
        <taxon>Opitutia</taxon>
        <taxon>Opitutales</taxon>
        <taxon>Opitutaceae</taxon>
        <taxon>Opitutus</taxon>
    </lineage>
</organism>
<evidence type="ECO:0000259" key="6">
    <source>
        <dbReference type="PROSITE" id="PS50110"/>
    </source>
</evidence>
<dbReference type="EMBL" id="CP001032">
    <property type="protein sequence ID" value="ACB73898.1"/>
    <property type="molecule type" value="Genomic_DNA"/>
</dbReference>
<evidence type="ECO:0000256" key="4">
    <source>
        <dbReference type="PROSITE-ProRule" id="PRU00169"/>
    </source>
</evidence>
<dbReference type="InterPro" id="IPR016032">
    <property type="entry name" value="Sig_transdc_resp-reg_C-effctor"/>
</dbReference>
<dbReference type="InterPro" id="IPR039420">
    <property type="entry name" value="WalR-like"/>
</dbReference>
<keyword evidence="2 5" id="KW-0238">DNA-binding</keyword>
<dbReference type="GO" id="GO:0005829">
    <property type="term" value="C:cytosol"/>
    <property type="evidence" value="ECO:0007669"/>
    <property type="project" value="TreeGrafter"/>
</dbReference>
<accession>B1ZTF3</accession>
<sequence length="269" mass="29811">MRPRLPVLSVPLSVPAAGPAGTNRAPRPRILLVSDRAPRPESLAGLLVENGYLVFHLPLAADPFHPVLGVRPSLIVSEIPATFRGRDSWLGQLRRCGIRTPILLVSPTHSTADRIQGLQHGADDCLGQPFHPAELLARVQALLRRSTGPLPLTAWVRFGPVVVDLRRMTTIDPRGQSRLSRIECAFLDLLVHARGRAVSRERLLRAIWGNVNPPASRSVDTHVWRLRRKIGDTGHEPHWIKSVPGVGYQLEYTECHISPSLHAIHEPTR</sequence>
<comment type="caution">
    <text evidence="4">Lacks conserved residue(s) required for the propagation of feature annotation.</text>
</comment>
<name>B1ZTF3_OPITP</name>
<dbReference type="InterPro" id="IPR001789">
    <property type="entry name" value="Sig_transdc_resp-reg_receiver"/>
</dbReference>
<dbReference type="HOGENOM" id="CLU_000445_30_4_0"/>
<evidence type="ECO:0000313" key="8">
    <source>
        <dbReference type="EMBL" id="ACB73898.1"/>
    </source>
</evidence>
<protein>
    <submittedName>
        <fullName evidence="8">Two component transcriptional regulator, winged helix family</fullName>
    </submittedName>
</protein>
<dbReference type="InterPro" id="IPR036388">
    <property type="entry name" value="WH-like_DNA-bd_sf"/>
</dbReference>
<dbReference type="KEGG" id="ote:Oter_0608"/>
<dbReference type="InterPro" id="IPR001867">
    <property type="entry name" value="OmpR/PhoB-type_DNA-bd"/>
</dbReference>
<evidence type="ECO:0000256" key="3">
    <source>
        <dbReference type="ARBA" id="ARBA00023163"/>
    </source>
</evidence>
<dbReference type="PANTHER" id="PTHR48111:SF67">
    <property type="entry name" value="TRANSCRIPTIONAL REGULATORY PROTEIN TCTD"/>
    <property type="match status" value="1"/>
</dbReference>
<dbReference type="GO" id="GO:0000976">
    <property type="term" value="F:transcription cis-regulatory region binding"/>
    <property type="evidence" value="ECO:0007669"/>
    <property type="project" value="TreeGrafter"/>
</dbReference>
<evidence type="ECO:0000256" key="2">
    <source>
        <dbReference type="ARBA" id="ARBA00023125"/>
    </source>
</evidence>
<evidence type="ECO:0000259" key="7">
    <source>
        <dbReference type="PROSITE" id="PS51755"/>
    </source>
</evidence>
<dbReference type="PROSITE" id="PS50110">
    <property type="entry name" value="RESPONSE_REGULATORY"/>
    <property type="match status" value="1"/>
</dbReference>
<dbReference type="SUPFAM" id="SSF52172">
    <property type="entry name" value="CheY-like"/>
    <property type="match status" value="1"/>
</dbReference>
<dbReference type="PANTHER" id="PTHR48111">
    <property type="entry name" value="REGULATOR OF RPOS"/>
    <property type="match status" value="1"/>
</dbReference>
<keyword evidence="3" id="KW-0804">Transcription</keyword>
<evidence type="ECO:0000256" key="1">
    <source>
        <dbReference type="ARBA" id="ARBA00023015"/>
    </source>
</evidence>
<dbReference type="Gene3D" id="6.10.250.690">
    <property type="match status" value="1"/>
</dbReference>
<gene>
    <name evidence="8" type="ordered locus">Oter_0608</name>
</gene>
<keyword evidence="9" id="KW-1185">Reference proteome</keyword>
<proteinExistence type="predicted"/>
<dbReference type="PROSITE" id="PS51755">
    <property type="entry name" value="OMPR_PHOB"/>
    <property type="match status" value="1"/>
</dbReference>
<dbReference type="GO" id="GO:0006355">
    <property type="term" value="P:regulation of DNA-templated transcription"/>
    <property type="evidence" value="ECO:0007669"/>
    <property type="project" value="InterPro"/>
</dbReference>
<dbReference type="GO" id="GO:0000156">
    <property type="term" value="F:phosphorelay response regulator activity"/>
    <property type="evidence" value="ECO:0007669"/>
    <property type="project" value="TreeGrafter"/>
</dbReference>
<dbReference type="SMART" id="SM00862">
    <property type="entry name" value="Trans_reg_C"/>
    <property type="match status" value="1"/>
</dbReference>